<dbReference type="Pfam" id="PF13927">
    <property type="entry name" value="Ig_3"/>
    <property type="match status" value="1"/>
</dbReference>
<evidence type="ECO:0000313" key="5">
    <source>
        <dbReference type="EMBL" id="CAB1441148.1"/>
    </source>
</evidence>
<name>A0A9N7UX92_PLEPL</name>
<evidence type="ECO:0000256" key="3">
    <source>
        <dbReference type="SAM" id="SignalP"/>
    </source>
</evidence>
<keyword evidence="6" id="KW-1185">Reference proteome</keyword>
<dbReference type="PROSITE" id="PS50835">
    <property type="entry name" value="IG_LIKE"/>
    <property type="match status" value="1"/>
</dbReference>
<feature type="signal peptide" evidence="3">
    <location>
        <begin position="1"/>
        <end position="23"/>
    </location>
</feature>
<evidence type="ECO:0000259" key="4">
    <source>
        <dbReference type="PROSITE" id="PS50835"/>
    </source>
</evidence>
<dbReference type="Gene3D" id="2.60.40.10">
    <property type="entry name" value="Immunoglobulins"/>
    <property type="match status" value="1"/>
</dbReference>
<feature type="chain" id="PRO_5040416179" description="Ig-like domain-containing protein" evidence="3">
    <location>
        <begin position="24"/>
        <end position="225"/>
    </location>
</feature>
<evidence type="ECO:0000256" key="1">
    <source>
        <dbReference type="ARBA" id="ARBA00023319"/>
    </source>
</evidence>
<sequence length="225" mass="24652">MKLLLSSLLLGSLCAISSRSASCTDIVSQTPDVSVTEGDALNITCCFNSTSERMKFIWLKNRTEILNHFSVLNNRSQGSQMNLSCSTLTFSNIKIEESGKYICNVRVEIPIYVQKEGNGTVITVKPKGNAENPDVPAARSAVVPIILAAALGGLLLLIALSCYCILRIRHAHAVRVIYEVPHIDSEEADMDKHSTSSSTGSSQWCQVPVYESFDYFERVKSKESG</sequence>
<keyword evidence="2" id="KW-0812">Transmembrane</keyword>
<proteinExistence type="predicted"/>
<dbReference type="GO" id="GO:0009897">
    <property type="term" value="C:external side of plasma membrane"/>
    <property type="evidence" value="ECO:0007669"/>
    <property type="project" value="TreeGrafter"/>
</dbReference>
<feature type="domain" description="Ig-like" evidence="4">
    <location>
        <begin position="24"/>
        <end position="105"/>
    </location>
</feature>
<dbReference type="PANTHER" id="PTHR14334">
    <property type="entry name" value="B-CELL ANTIGEN RECEPTOR COMPLEX-ASSOCIATED PROTEIN"/>
    <property type="match status" value="1"/>
</dbReference>
<accession>A0A9N7UX92</accession>
<dbReference type="SMART" id="SM00409">
    <property type="entry name" value="IG"/>
    <property type="match status" value="1"/>
</dbReference>
<dbReference type="AlphaFoldDB" id="A0A9N7UX92"/>
<organism evidence="5 6">
    <name type="scientific">Pleuronectes platessa</name>
    <name type="common">European plaice</name>
    <dbReference type="NCBI Taxonomy" id="8262"/>
    <lineage>
        <taxon>Eukaryota</taxon>
        <taxon>Metazoa</taxon>
        <taxon>Chordata</taxon>
        <taxon>Craniata</taxon>
        <taxon>Vertebrata</taxon>
        <taxon>Euteleostomi</taxon>
        <taxon>Actinopterygii</taxon>
        <taxon>Neopterygii</taxon>
        <taxon>Teleostei</taxon>
        <taxon>Neoteleostei</taxon>
        <taxon>Acanthomorphata</taxon>
        <taxon>Carangaria</taxon>
        <taxon>Pleuronectiformes</taxon>
        <taxon>Pleuronectoidei</taxon>
        <taxon>Pleuronectidae</taxon>
        <taxon>Pleuronectes</taxon>
    </lineage>
</organism>
<dbReference type="EMBL" id="CADEAL010002573">
    <property type="protein sequence ID" value="CAB1441148.1"/>
    <property type="molecule type" value="Genomic_DNA"/>
</dbReference>
<evidence type="ECO:0000256" key="2">
    <source>
        <dbReference type="SAM" id="Phobius"/>
    </source>
</evidence>
<dbReference type="InterPro" id="IPR013783">
    <property type="entry name" value="Ig-like_fold"/>
</dbReference>
<dbReference type="Proteomes" id="UP001153269">
    <property type="component" value="Unassembled WGS sequence"/>
</dbReference>
<dbReference type="SUPFAM" id="SSF48726">
    <property type="entry name" value="Immunoglobulin"/>
    <property type="match status" value="1"/>
</dbReference>
<dbReference type="GO" id="GO:0030183">
    <property type="term" value="P:B cell differentiation"/>
    <property type="evidence" value="ECO:0007669"/>
    <property type="project" value="TreeGrafter"/>
</dbReference>
<dbReference type="GO" id="GO:0019815">
    <property type="term" value="C:B cell receptor complex"/>
    <property type="evidence" value="ECO:0007669"/>
    <property type="project" value="TreeGrafter"/>
</dbReference>
<dbReference type="InterPro" id="IPR007110">
    <property type="entry name" value="Ig-like_dom"/>
</dbReference>
<reference evidence="5" key="1">
    <citation type="submission" date="2020-03" db="EMBL/GenBank/DDBJ databases">
        <authorList>
            <person name="Weist P."/>
        </authorList>
    </citation>
    <scope>NUCLEOTIDE SEQUENCE</scope>
</reference>
<dbReference type="InterPro" id="IPR003599">
    <property type="entry name" value="Ig_sub"/>
</dbReference>
<protein>
    <recommendedName>
        <fullName evidence="4">Ig-like domain-containing protein</fullName>
    </recommendedName>
</protein>
<gene>
    <name evidence="5" type="ORF">PLEPLA_LOCUS28933</name>
</gene>
<feature type="transmembrane region" description="Helical" evidence="2">
    <location>
        <begin position="141"/>
        <end position="166"/>
    </location>
</feature>
<comment type="caution">
    <text evidence="5">The sequence shown here is derived from an EMBL/GenBank/DDBJ whole genome shotgun (WGS) entry which is preliminary data.</text>
</comment>
<keyword evidence="2" id="KW-0472">Membrane</keyword>
<keyword evidence="2" id="KW-1133">Transmembrane helix</keyword>
<evidence type="ECO:0000313" key="6">
    <source>
        <dbReference type="Proteomes" id="UP001153269"/>
    </source>
</evidence>
<keyword evidence="1" id="KW-0393">Immunoglobulin domain</keyword>
<dbReference type="GO" id="GO:0050853">
    <property type="term" value="P:B cell receptor signaling pathway"/>
    <property type="evidence" value="ECO:0007669"/>
    <property type="project" value="TreeGrafter"/>
</dbReference>
<dbReference type="PANTHER" id="PTHR14334:SF1">
    <property type="entry name" value="B-CELL ANTIGEN RECEPTOR COMPLEX-ASSOCIATED PROTEIN ALPHA CHAIN"/>
    <property type="match status" value="1"/>
</dbReference>
<dbReference type="InterPro" id="IPR036179">
    <property type="entry name" value="Ig-like_dom_sf"/>
</dbReference>
<keyword evidence="3" id="KW-0732">Signal</keyword>